<dbReference type="GO" id="GO:0004567">
    <property type="term" value="F:beta-mannosidase activity"/>
    <property type="evidence" value="ECO:0007669"/>
    <property type="project" value="UniProtKB-EC"/>
</dbReference>
<sequence length="482" mass="56838">MERQELVKNWKLLWNSGFLETEVPFSMYGDLLKYHQIGDPYYRDNEKEAYPYSREDCRYQTEFDVSEKLLNCRKIWLRFEGIDTLADIILNGVEIGSVFNMHRVWEFSVEKLLKRQGNLLEVQFHSPVRYMEDQVEKQGAIPCNTDTIDGFCYLRKANYMSGWDWAPKLPDMGIFRNVVLLGEEESRIEDVLVRQFHENGQVWLTFQVHTSGAQCLPVRITVTDPAGRTFVCEGDQRELLVEDPKLWWPRGFGRQDLYRVRVELLAGEKPADVWEKRIGLRTMKMHIEKDAWGESFAHEVNGVTIFAMGADYIPEDSLLSRRNRERTAKLLEQCARANYNTIRVWGGAYYPDDWFYDLCDEYGFLVWQDFMFACSTYRLTEEFEENISHEIEDNVRRIRHHACLALWCGNNEMEGMIYDGYGETPLLRGDYTRMYSYVIPKIVKREDPDTFYWPSSPSSGGDFDEPHDETRGDAHYWKVWHG</sequence>
<evidence type="ECO:0000256" key="3">
    <source>
        <dbReference type="ARBA" id="ARBA00012754"/>
    </source>
</evidence>
<evidence type="ECO:0000313" key="9">
    <source>
        <dbReference type="Proteomes" id="UP000886890"/>
    </source>
</evidence>
<dbReference type="Gene3D" id="2.60.120.260">
    <property type="entry name" value="Galactose-binding domain-like"/>
    <property type="match status" value="1"/>
</dbReference>
<reference evidence="8" key="1">
    <citation type="journal article" date="2021" name="PeerJ">
        <title>Extensive microbial diversity within the chicken gut microbiome revealed by metagenomics and culture.</title>
        <authorList>
            <person name="Gilroy R."/>
            <person name="Ravi A."/>
            <person name="Getino M."/>
            <person name="Pursley I."/>
            <person name="Horton D.L."/>
            <person name="Alikhan N.F."/>
            <person name="Baker D."/>
            <person name="Gharbi K."/>
            <person name="Hall N."/>
            <person name="Watson M."/>
            <person name="Adriaenssens E.M."/>
            <person name="Foster-Nyarko E."/>
            <person name="Jarju S."/>
            <person name="Secka A."/>
            <person name="Antonio M."/>
            <person name="Oren A."/>
            <person name="Chaudhuri R.R."/>
            <person name="La Ragione R."/>
            <person name="Hildebrand F."/>
            <person name="Pallen M.J."/>
        </authorList>
    </citation>
    <scope>NUCLEOTIDE SEQUENCE</scope>
    <source>
        <strain evidence="8">CHK183-1962</strain>
    </source>
</reference>
<evidence type="ECO:0000256" key="4">
    <source>
        <dbReference type="ARBA" id="ARBA00022801"/>
    </source>
</evidence>
<dbReference type="InterPro" id="IPR036156">
    <property type="entry name" value="Beta-gal/glucu_dom_sf"/>
</dbReference>
<evidence type="ECO:0000256" key="2">
    <source>
        <dbReference type="ARBA" id="ARBA00007401"/>
    </source>
</evidence>
<feature type="domain" description="Beta-mannosidase-like galactose-binding" evidence="7">
    <location>
        <begin position="18"/>
        <end position="176"/>
    </location>
</feature>
<dbReference type="SUPFAM" id="SSF49785">
    <property type="entry name" value="Galactose-binding domain-like"/>
    <property type="match status" value="1"/>
</dbReference>
<feature type="non-terminal residue" evidence="8">
    <location>
        <position position="482"/>
    </location>
</feature>
<keyword evidence="4 8" id="KW-0378">Hydrolase</keyword>
<evidence type="ECO:0000259" key="6">
    <source>
        <dbReference type="Pfam" id="PF00703"/>
    </source>
</evidence>
<dbReference type="AlphaFoldDB" id="A0A9D1XD32"/>
<comment type="similarity">
    <text evidence="2">Belongs to the glycosyl hydrolase 2 family.</text>
</comment>
<dbReference type="InterPro" id="IPR054593">
    <property type="entry name" value="Beta-mannosidase-like_N2"/>
</dbReference>
<dbReference type="EC" id="3.2.1.25" evidence="3"/>
<dbReference type="Gene3D" id="2.60.40.10">
    <property type="entry name" value="Immunoglobulins"/>
    <property type="match status" value="1"/>
</dbReference>
<dbReference type="InterPro" id="IPR050887">
    <property type="entry name" value="Beta-mannosidase_GH2"/>
</dbReference>
<gene>
    <name evidence="8" type="ORF">H9734_06790</name>
</gene>
<dbReference type="Pfam" id="PF22666">
    <property type="entry name" value="Glyco_hydro_2_N2"/>
    <property type="match status" value="1"/>
</dbReference>
<feature type="domain" description="Glycoside hydrolase family 2 immunoglobulin-like beta-sandwich" evidence="6">
    <location>
        <begin position="187"/>
        <end position="281"/>
    </location>
</feature>
<comment type="catalytic activity">
    <reaction evidence="1">
        <text>Hydrolysis of terminal, non-reducing beta-D-mannose residues in beta-D-mannosides.</text>
        <dbReference type="EC" id="3.2.1.25"/>
    </reaction>
</comment>
<dbReference type="SUPFAM" id="SSF49303">
    <property type="entry name" value="beta-Galactosidase/glucuronidase domain"/>
    <property type="match status" value="1"/>
</dbReference>
<dbReference type="Proteomes" id="UP000886890">
    <property type="component" value="Unassembled WGS sequence"/>
</dbReference>
<evidence type="ECO:0000259" key="7">
    <source>
        <dbReference type="Pfam" id="PF22666"/>
    </source>
</evidence>
<evidence type="ECO:0000256" key="5">
    <source>
        <dbReference type="ARBA" id="ARBA00023295"/>
    </source>
</evidence>
<dbReference type="SUPFAM" id="SSF51445">
    <property type="entry name" value="(Trans)glycosidases"/>
    <property type="match status" value="1"/>
</dbReference>
<organism evidence="8 9">
    <name type="scientific">Candidatus Fusicatenibacter merdavium</name>
    <dbReference type="NCBI Taxonomy" id="2838600"/>
    <lineage>
        <taxon>Bacteria</taxon>
        <taxon>Bacillati</taxon>
        <taxon>Bacillota</taxon>
        <taxon>Clostridia</taxon>
        <taxon>Lachnospirales</taxon>
        <taxon>Lachnospiraceae</taxon>
        <taxon>Fusicatenibacter</taxon>
    </lineage>
</organism>
<dbReference type="Pfam" id="PF00703">
    <property type="entry name" value="Glyco_hydro_2"/>
    <property type="match status" value="1"/>
</dbReference>
<proteinExistence type="inferred from homology"/>
<dbReference type="PANTHER" id="PTHR43730">
    <property type="entry name" value="BETA-MANNOSIDASE"/>
    <property type="match status" value="1"/>
</dbReference>
<evidence type="ECO:0000313" key="8">
    <source>
        <dbReference type="EMBL" id="HIX77283.1"/>
    </source>
</evidence>
<keyword evidence="5" id="KW-0326">Glycosidase</keyword>
<dbReference type="EMBL" id="DXEK01000111">
    <property type="protein sequence ID" value="HIX77283.1"/>
    <property type="molecule type" value="Genomic_DNA"/>
</dbReference>
<accession>A0A9D1XD32</accession>
<dbReference type="Gene3D" id="3.20.20.80">
    <property type="entry name" value="Glycosidases"/>
    <property type="match status" value="1"/>
</dbReference>
<dbReference type="InterPro" id="IPR008979">
    <property type="entry name" value="Galactose-bd-like_sf"/>
</dbReference>
<dbReference type="GO" id="GO:0005975">
    <property type="term" value="P:carbohydrate metabolic process"/>
    <property type="evidence" value="ECO:0007669"/>
    <property type="project" value="InterPro"/>
</dbReference>
<protein>
    <recommendedName>
        <fullName evidence="3">beta-mannosidase</fullName>
        <ecNumber evidence="3">3.2.1.25</ecNumber>
    </recommendedName>
</protein>
<dbReference type="InterPro" id="IPR006102">
    <property type="entry name" value="Ig-like_GH2"/>
</dbReference>
<comment type="caution">
    <text evidence="8">The sequence shown here is derived from an EMBL/GenBank/DDBJ whole genome shotgun (WGS) entry which is preliminary data.</text>
</comment>
<dbReference type="InterPro" id="IPR013783">
    <property type="entry name" value="Ig-like_fold"/>
</dbReference>
<dbReference type="GO" id="GO:0006516">
    <property type="term" value="P:glycoprotein catabolic process"/>
    <property type="evidence" value="ECO:0007669"/>
    <property type="project" value="TreeGrafter"/>
</dbReference>
<reference evidence="8" key="2">
    <citation type="submission" date="2021-04" db="EMBL/GenBank/DDBJ databases">
        <authorList>
            <person name="Gilroy R."/>
        </authorList>
    </citation>
    <scope>NUCLEOTIDE SEQUENCE</scope>
    <source>
        <strain evidence="8">CHK183-1962</strain>
    </source>
</reference>
<name>A0A9D1XD32_9FIRM</name>
<dbReference type="PANTHER" id="PTHR43730:SF1">
    <property type="entry name" value="BETA-MANNOSIDASE"/>
    <property type="match status" value="1"/>
</dbReference>
<evidence type="ECO:0000256" key="1">
    <source>
        <dbReference type="ARBA" id="ARBA00000829"/>
    </source>
</evidence>
<dbReference type="InterPro" id="IPR017853">
    <property type="entry name" value="GH"/>
</dbReference>